<evidence type="ECO:0000313" key="3">
    <source>
        <dbReference type="Proteomes" id="UP001275084"/>
    </source>
</evidence>
<sequence length="124" mass="14056">MASMASIQRLNLHKQPGRMMKLVITYHAYPCSHFFVFCIVQPLPLFLWEDGVQETGFARVGTTILCTSPLLRVSLSVQRRAMGNRKYGIGKWGLERYCRHPGGSVERTLQKASPLDDLLTFGKQ</sequence>
<keyword evidence="3" id="KW-1185">Reference proteome</keyword>
<keyword evidence="1" id="KW-0812">Transmembrane</keyword>
<feature type="transmembrane region" description="Helical" evidence="1">
    <location>
        <begin position="56"/>
        <end position="75"/>
    </location>
</feature>
<protein>
    <submittedName>
        <fullName evidence="2">Uncharacterized protein</fullName>
    </submittedName>
</protein>
<evidence type="ECO:0000256" key="1">
    <source>
        <dbReference type="SAM" id="Phobius"/>
    </source>
</evidence>
<feature type="transmembrane region" description="Helical" evidence="1">
    <location>
        <begin position="21"/>
        <end position="44"/>
    </location>
</feature>
<dbReference type="EMBL" id="JAUIQD010000005">
    <property type="protein sequence ID" value="KAK3349366.1"/>
    <property type="molecule type" value="Genomic_DNA"/>
</dbReference>
<evidence type="ECO:0000313" key="2">
    <source>
        <dbReference type="EMBL" id="KAK3349366.1"/>
    </source>
</evidence>
<name>A0AAJ0HEZ6_9PEZI</name>
<dbReference type="AlphaFoldDB" id="A0AAJ0HEZ6"/>
<proteinExistence type="predicted"/>
<gene>
    <name evidence="2" type="ORF">B0T25DRAFT_547848</name>
</gene>
<reference evidence="2" key="1">
    <citation type="journal article" date="2023" name="Mol. Phylogenet. Evol.">
        <title>Genome-scale phylogeny and comparative genomics of the fungal order Sordariales.</title>
        <authorList>
            <person name="Hensen N."/>
            <person name="Bonometti L."/>
            <person name="Westerberg I."/>
            <person name="Brannstrom I.O."/>
            <person name="Guillou S."/>
            <person name="Cros-Aarteil S."/>
            <person name="Calhoun S."/>
            <person name="Haridas S."/>
            <person name="Kuo A."/>
            <person name="Mondo S."/>
            <person name="Pangilinan J."/>
            <person name="Riley R."/>
            <person name="LaButti K."/>
            <person name="Andreopoulos B."/>
            <person name="Lipzen A."/>
            <person name="Chen C."/>
            <person name="Yan M."/>
            <person name="Daum C."/>
            <person name="Ng V."/>
            <person name="Clum A."/>
            <person name="Steindorff A."/>
            <person name="Ohm R.A."/>
            <person name="Martin F."/>
            <person name="Silar P."/>
            <person name="Natvig D.O."/>
            <person name="Lalanne C."/>
            <person name="Gautier V."/>
            <person name="Ament-Velasquez S.L."/>
            <person name="Kruys A."/>
            <person name="Hutchinson M.I."/>
            <person name="Powell A.J."/>
            <person name="Barry K."/>
            <person name="Miller A.N."/>
            <person name="Grigoriev I.V."/>
            <person name="Debuchy R."/>
            <person name="Gladieux P."/>
            <person name="Hiltunen Thoren M."/>
            <person name="Johannesson H."/>
        </authorList>
    </citation>
    <scope>NUCLEOTIDE SEQUENCE</scope>
    <source>
        <strain evidence="2">CBS 955.72</strain>
    </source>
</reference>
<keyword evidence="1" id="KW-0472">Membrane</keyword>
<keyword evidence="1" id="KW-1133">Transmembrane helix</keyword>
<dbReference type="Proteomes" id="UP001275084">
    <property type="component" value="Unassembled WGS sequence"/>
</dbReference>
<comment type="caution">
    <text evidence="2">The sequence shown here is derived from an EMBL/GenBank/DDBJ whole genome shotgun (WGS) entry which is preliminary data.</text>
</comment>
<reference evidence="2" key="2">
    <citation type="submission" date="2023-06" db="EMBL/GenBank/DDBJ databases">
        <authorList>
            <consortium name="Lawrence Berkeley National Laboratory"/>
            <person name="Haridas S."/>
            <person name="Hensen N."/>
            <person name="Bonometti L."/>
            <person name="Westerberg I."/>
            <person name="Brannstrom I.O."/>
            <person name="Guillou S."/>
            <person name="Cros-Aarteil S."/>
            <person name="Calhoun S."/>
            <person name="Kuo A."/>
            <person name="Mondo S."/>
            <person name="Pangilinan J."/>
            <person name="Riley R."/>
            <person name="Labutti K."/>
            <person name="Andreopoulos B."/>
            <person name="Lipzen A."/>
            <person name="Chen C."/>
            <person name="Yanf M."/>
            <person name="Daum C."/>
            <person name="Ng V."/>
            <person name="Clum A."/>
            <person name="Steindorff A."/>
            <person name="Ohm R."/>
            <person name="Martin F."/>
            <person name="Silar P."/>
            <person name="Natvig D."/>
            <person name="Lalanne C."/>
            <person name="Gautier V."/>
            <person name="Ament-Velasquez S.L."/>
            <person name="Kruys A."/>
            <person name="Hutchinson M.I."/>
            <person name="Powell A.J."/>
            <person name="Barry K."/>
            <person name="Miller A.N."/>
            <person name="Grigoriev I.V."/>
            <person name="Debuchy R."/>
            <person name="Gladieux P."/>
            <person name="Thoren M.H."/>
            <person name="Johannesson H."/>
        </authorList>
    </citation>
    <scope>NUCLEOTIDE SEQUENCE</scope>
    <source>
        <strain evidence="2">CBS 955.72</strain>
    </source>
</reference>
<accession>A0AAJ0HEZ6</accession>
<organism evidence="2 3">
    <name type="scientific">Lasiosphaeria hispida</name>
    <dbReference type="NCBI Taxonomy" id="260671"/>
    <lineage>
        <taxon>Eukaryota</taxon>
        <taxon>Fungi</taxon>
        <taxon>Dikarya</taxon>
        <taxon>Ascomycota</taxon>
        <taxon>Pezizomycotina</taxon>
        <taxon>Sordariomycetes</taxon>
        <taxon>Sordariomycetidae</taxon>
        <taxon>Sordariales</taxon>
        <taxon>Lasiosphaeriaceae</taxon>
        <taxon>Lasiosphaeria</taxon>
    </lineage>
</organism>